<sequence length="201" mass="21342">MKTVWMAFVISYLLGSLSFSTIIGKYVYGIDIRRYGSGNAGATNTLRVLGAKPAAAVFLLDMLKGMLAVGVGWMLSGGDEAVAVFSGVFAVIGHNWPLFFRFRGGKGIATTIGVVAVVALPPAVVAGAVALLAIAVTRYVSLGSLLFTGLLPVFVLLWYDSPSLLAGTVVIAVLAYWRHRQNIANLLQGRERKLGERVKVG</sequence>
<comment type="pathway">
    <text evidence="10">Lipid metabolism; phospholipid metabolism.</text>
</comment>
<comment type="subcellular location">
    <subcellularLocation>
        <location evidence="10">Cell membrane</location>
        <topology evidence="10">Multi-pass membrane protein</topology>
    </subcellularLocation>
</comment>
<gene>
    <name evidence="11" type="primary">plsY2</name>
    <name evidence="10" type="synonym">plsY</name>
    <name evidence="11" type="ORF">GCM10007043_04720</name>
</gene>
<dbReference type="NCBIfam" id="TIGR00023">
    <property type="entry name" value="glycerol-3-phosphate 1-O-acyltransferase PlsY"/>
    <property type="match status" value="1"/>
</dbReference>
<keyword evidence="11" id="KW-0012">Acyltransferase</keyword>
<comment type="subunit">
    <text evidence="10">Probably interacts with PlsX.</text>
</comment>
<dbReference type="Pfam" id="PF02660">
    <property type="entry name" value="G3P_acyltransf"/>
    <property type="match status" value="1"/>
</dbReference>
<evidence type="ECO:0000256" key="9">
    <source>
        <dbReference type="ARBA" id="ARBA00023264"/>
    </source>
</evidence>
<protein>
    <recommendedName>
        <fullName evidence="10">Glycerol-3-phosphate acyltransferase</fullName>
    </recommendedName>
    <alternativeName>
        <fullName evidence="10">Acyl-PO4 G3P acyltransferase</fullName>
    </alternativeName>
    <alternativeName>
        <fullName evidence="10">Acyl-phosphate--glycerol-3-phosphate acyltransferase</fullName>
    </alternativeName>
    <alternativeName>
        <fullName evidence="10">G3P acyltransferase</fullName>
        <shortName evidence="10">GPAT</shortName>
        <ecNumber evidence="10">2.3.1.275</ecNumber>
    </alternativeName>
    <alternativeName>
        <fullName evidence="10">Lysophosphatidic acid synthase</fullName>
        <shortName evidence="10">LPA synthase</shortName>
    </alternativeName>
</protein>
<keyword evidence="4 10" id="KW-0812">Transmembrane</keyword>
<feature type="transmembrane region" description="Helical" evidence="10">
    <location>
        <begin position="6"/>
        <end position="28"/>
    </location>
</feature>
<dbReference type="HAMAP" id="MF_01043">
    <property type="entry name" value="PlsY"/>
    <property type="match status" value="1"/>
</dbReference>
<dbReference type="GO" id="GO:0005886">
    <property type="term" value="C:plasma membrane"/>
    <property type="evidence" value="ECO:0007669"/>
    <property type="project" value="UniProtKB-SubCell"/>
</dbReference>
<evidence type="ECO:0000256" key="10">
    <source>
        <dbReference type="HAMAP-Rule" id="MF_01043"/>
    </source>
</evidence>
<keyword evidence="8 10" id="KW-0594">Phospholipid biosynthesis</keyword>
<dbReference type="Proteomes" id="UP000637720">
    <property type="component" value="Unassembled WGS sequence"/>
</dbReference>
<name>A0A8J3B3Y9_9BACI</name>
<feature type="transmembrane region" description="Helical" evidence="10">
    <location>
        <begin position="81"/>
        <end position="100"/>
    </location>
</feature>
<feature type="transmembrane region" description="Helical" evidence="10">
    <location>
        <begin position="112"/>
        <end position="136"/>
    </location>
</feature>
<keyword evidence="1 10" id="KW-1003">Cell membrane</keyword>
<organism evidence="11 12">
    <name type="scientific">Calditerricola satsumensis</name>
    <dbReference type="NCBI Taxonomy" id="373054"/>
    <lineage>
        <taxon>Bacteria</taxon>
        <taxon>Bacillati</taxon>
        <taxon>Bacillota</taxon>
        <taxon>Bacilli</taxon>
        <taxon>Bacillales</taxon>
        <taxon>Bacillaceae</taxon>
        <taxon>Calditerricola</taxon>
    </lineage>
</organism>
<evidence type="ECO:0000313" key="12">
    <source>
        <dbReference type="Proteomes" id="UP000637720"/>
    </source>
</evidence>
<dbReference type="InterPro" id="IPR003811">
    <property type="entry name" value="G3P_acylTferase_PlsY"/>
</dbReference>
<dbReference type="SMART" id="SM01207">
    <property type="entry name" value="G3P_acyltransf"/>
    <property type="match status" value="1"/>
</dbReference>
<comment type="similarity">
    <text evidence="10">Belongs to the PlsY family.</text>
</comment>
<dbReference type="GO" id="GO:0008654">
    <property type="term" value="P:phospholipid biosynthetic process"/>
    <property type="evidence" value="ECO:0007669"/>
    <property type="project" value="UniProtKB-UniRule"/>
</dbReference>
<dbReference type="GO" id="GO:0043772">
    <property type="term" value="F:acyl-phosphate glycerol-3-phosphate acyltransferase activity"/>
    <property type="evidence" value="ECO:0007669"/>
    <property type="project" value="UniProtKB-UniRule"/>
</dbReference>
<dbReference type="PANTHER" id="PTHR30309:SF0">
    <property type="entry name" value="GLYCEROL-3-PHOSPHATE ACYLTRANSFERASE-RELATED"/>
    <property type="match status" value="1"/>
</dbReference>
<evidence type="ECO:0000256" key="5">
    <source>
        <dbReference type="ARBA" id="ARBA00022989"/>
    </source>
</evidence>
<comment type="caution">
    <text evidence="11">The sequence shown here is derived from an EMBL/GenBank/DDBJ whole genome shotgun (WGS) entry which is preliminary data.</text>
</comment>
<proteinExistence type="inferred from homology"/>
<comment type="catalytic activity">
    <reaction evidence="10">
        <text>an acyl phosphate + sn-glycerol 3-phosphate = a 1-acyl-sn-glycero-3-phosphate + phosphate</text>
        <dbReference type="Rhea" id="RHEA:34075"/>
        <dbReference type="ChEBI" id="CHEBI:43474"/>
        <dbReference type="ChEBI" id="CHEBI:57597"/>
        <dbReference type="ChEBI" id="CHEBI:57970"/>
        <dbReference type="ChEBI" id="CHEBI:59918"/>
        <dbReference type="EC" id="2.3.1.275"/>
    </reaction>
</comment>
<evidence type="ECO:0000256" key="2">
    <source>
        <dbReference type="ARBA" id="ARBA00022516"/>
    </source>
</evidence>
<keyword evidence="7 10" id="KW-0472">Membrane</keyword>
<dbReference type="EC" id="2.3.1.275" evidence="10"/>
<evidence type="ECO:0000256" key="1">
    <source>
        <dbReference type="ARBA" id="ARBA00022475"/>
    </source>
</evidence>
<keyword evidence="2 10" id="KW-0444">Lipid biosynthesis</keyword>
<reference evidence="11" key="2">
    <citation type="submission" date="2020-09" db="EMBL/GenBank/DDBJ databases">
        <authorList>
            <person name="Sun Q."/>
            <person name="Ohkuma M."/>
        </authorList>
    </citation>
    <scope>NUCLEOTIDE SEQUENCE</scope>
    <source>
        <strain evidence="11">JCM 14719</strain>
    </source>
</reference>
<keyword evidence="9 10" id="KW-1208">Phospholipid metabolism</keyword>
<evidence type="ECO:0000313" key="11">
    <source>
        <dbReference type="EMBL" id="GGJ94018.1"/>
    </source>
</evidence>
<evidence type="ECO:0000256" key="7">
    <source>
        <dbReference type="ARBA" id="ARBA00023136"/>
    </source>
</evidence>
<feature type="transmembrane region" description="Helical" evidence="10">
    <location>
        <begin position="156"/>
        <end position="177"/>
    </location>
</feature>
<feature type="transmembrane region" description="Helical" evidence="10">
    <location>
        <begin position="54"/>
        <end position="75"/>
    </location>
</feature>
<evidence type="ECO:0000256" key="4">
    <source>
        <dbReference type="ARBA" id="ARBA00022692"/>
    </source>
</evidence>
<reference evidence="11" key="1">
    <citation type="journal article" date="2014" name="Int. J. Syst. Evol. Microbiol.">
        <title>Complete genome sequence of Corynebacterium casei LMG S-19264T (=DSM 44701T), isolated from a smear-ripened cheese.</title>
        <authorList>
            <consortium name="US DOE Joint Genome Institute (JGI-PGF)"/>
            <person name="Walter F."/>
            <person name="Albersmeier A."/>
            <person name="Kalinowski J."/>
            <person name="Ruckert C."/>
        </authorList>
    </citation>
    <scope>NUCLEOTIDE SEQUENCE</scope>
    <source>
        <strain evidence="11">JCM 14719</strain>
    </source>
</reference>
<keyword evidence="6 10" id="KW-0443">Lipid metabolism</keyword>
<keyword evidence="5 10" id="KW-1133">Transmembrane helix</keyword>
<keyword evidence="3 10" id="KW-0808">Transferase</keyword>
<keyword evidence="12" id="KW-1185">Reference proteome</keyword>
<dbReference type="UniPathway" id="UPA00085"/>
<evidence type="ECO:0000256" key="6">
    <source>
        <dbReference type="ARBA" id="ARBA00023098"/>
    </source>
</evidence>
<evidence type="ECO:0000256" key="8">
    <source>
        <dbReference type="ARBA" id="ARBA00023209"/>
    </source>
</evidence>
<evidence type="ECO:0000256" key="3">
    <source>
        <dbReference type="ARBA" id="ARBA00022679"/>
    </source>
</evidence>
<accession>A0A8J3B3Y9</accession>
<comment type="function">
    <text evidence="10">Catalyzes the transfer of an acyl group from acyl-phosphate (acyl-PO(4)) to glycerol-3-phosphate (G3P) to form lysophosphatidic acid (LPA). This enzyme utilizes acyl-phosphate as fatty acyl donor, but not acyl-CoA or acyl-ACP.</text>
</comment>
<dbReference type="EMBL" id="BMOF01000005">
    <property type="protein sequence ID" value="GGJ94018.1"/>
    <property type="molecule type" value="Genomic_DNA"/>
</dbReference>
<dbReference type="PANTHER" id="PTHR30309">
    <property type="entry name" value="INNER MEMBRANE PROTEIN YGIH"/>
    <property type="match status" value="1"/>
</dbReference>
<dbReference type="AlphaFoldDB" id="A0A8J3B3Y9"/>